<name>A0ABP7Q2G8_9SPHI</name>
<evidence type="ECO:0000313" key="2">
    <source>
        <dbReference type="Proteomes" id="UP001501081"/>
    </source>
</evidence>
<dbReference type="RefSeq" id="WP_316754879.1">
    <property type="nucleotide sequence ID" value="NZ_BAABAK010000015.1"/>
</dbReference>
<comment type="caution">
    <text evidence="1">The sequence shown here is derived from an EMBL/GenBank/DDBJ whole genome shotgun (WGS) entry which is preliminary data.</text>
</comment>
<organism evidence="1 2">
    <name type="scientific">Pedobacter ginsengiterrae</name>
    <dbReference type="NCBI Taxonomy" id="871696"/>
    <lineage>
        <taxon>Bacteria</taxon>
        <taxon>Pseudomonadati</taxon>
        <taxon>Bacteroidota</taxon>
        <taxon>Sphingobacteriia</taxon>
        <taxon>Sphingobacteriales</taxon>
        <taxon>Sphingobacteriaceae</taxon>
        <taxon>Pedobacter</taxon>
    </lineage>
</organism>
<sequence>MKIYFCFIVVVLTSSCTHYVVNDAGYIRPPKSQKFSYKKSFAGLNLSLIDTNSIYYLSNGYYYKNNNGYKKKDKYIRFYSDGRFKLQGLKDSPKIDDINNPDIGIVGYYIMKGNVIKMQIYGDIDAGSIQLEYGYIDENKNLIVMHDNPRVDFNIGYNEKKIRRLIENSPFSPDVYKKTAVKGLTYIAPNW</sequence>
<dbReference type="Proteomes" id="UP001501081">
    <property type="component" value="Unassembled WGS sequence"/>
</dbReference>
<accession>A0ABP7Q2G8</accession>
<reference evidence="2" key="1">
    <citation type="journal article" date="2019" name="Int. J. Syst. Evol. Microbiol.">
        <title>The Global Catalogue of Microorganisms (GCM) 10K type strain sequencing project: providing services to taxonomists for standard genome sequencing and annotation.</title>
        <authorList>
            <consortium name="The Broad Institute Genomics Platform"/>
            <consortium name="The Broad Institute Genome Sequencing Center for Infectious Disease"/>
            <person name="Wu L."/>
            <person name="Ma J."/>
        </authorList>
    </citation>
    <scope>NUCLEOTIDE SEQUENCE [LARGE SCALE GENOMIC DNA]</scope>
    <source>
        <strain evidence="2">JCM 17338</strain>
    </source>
</reference>
<protein>
    <recommendedName>
        <fullName evidence="3">DKNYY family protein</fullName>
    </recommendedName>
</protein>
<dbReference type="EMBL" id="BAABAK010000015">
    <property type="protein sequence ID" value="GAA3975258.1"/>
    <property type="molecule type" value="Genomic_DNA"/>
</dbReference>
<gene>
    <name evidence="1" type="ORF">GCM10022246_29720</name>
</gene>
<evidence type="ECO:0008006" key="3">
    <source>
        <dbReference type="Google" id="ProtNLM"/>
    </source>
</evidence>
<proteinExistence type="predicted"/>
<dbReference type="PROSITE" id="PS51257">
    <property type="entry name" value="PROKAR_LIPOPROTEIN"/>
    <property type="match status" value="1"/>
</dbReference>
<evidence type="ECO:0000313" key="1">
    <source>
        <dbReference type="EMBL" id="GAA3975258.1"/>
    </source>
</evidence>
<keyword evidence="2" id="KW-1185">Reference proteome</keyword>